<feature type="chain" id="PRO_5029732003" description="DUF6383 domain-containing protein" evidence="1">
    <location>
        <begin position="21"/>
        <end position="1096"/>
    </location>
</feature>
<feature type="signal peptide" evidence="1">
    <location>
        <begin position="1"/>
        <end position="20"/>
    </location>
</feature>
<gene>
    <name evidence="3" type="ORF">GMD66_03520</name>
</gene>
<organism evidence="3 4">
    <name type="scientific">Parabacteroides merdae</name>
    <dbReference type="NCBI Taxonomy" id="46503"/>
    <lineage>
        <taxon>Bacteria</taxon>
        <taxon>Pseudomonadati</taxon>
        <taxon>Bacteroidota</taxon>
        <taxon>Bacteroidia</taxon>
        <taxon>Bacteroidales</taxon>
        <taxon>Tannerellaceae</taxon>
        <taxon>Parabacteroides</taxon>
    </lineage>
</organism>
<accession>A0A7K1HAT2</accession>
<name>A0A7K1HAT2_9BACT</name>
<comment type="caution">
    <text evidence="3">The sequence shown here is derived from an EMBL/GenBank/DDBJ whole genome shotgun (WGS) entry which is preliminary data.</text>
</comment>
<dbReference type="RefSeq" id="WP_129943316.1">
    <property type="nucleotide sequence ID" value="NZ_JBBNOF010000033.1"/>
</dbReference>
<evidence type="ECO:0000259" key="2">
    <source>
        <dbReference type="Pfam" id="PF19910"/>
    </source>
</evidence>
<evidence type="ECO:0000313" key="3">
    <source>
        <dbReference type="EMBL" id="MTU28305.1"/>
    </source>
</evidence>
<dbReference type="AlphaFoldDB" id="A0A7K1HAT2"/>
<feature type="domain" description="DUF6383" evidence="2">
    <location>
        <begin position="1022"/>
        <end position="1095"/>
    </location>
</feature>
<dbReference type="InterPro" id="IPR045963">
    <property type="entry name" value="DUF6383"/>
</dbReference>
<dbReference type="Pfam" id="PF19910">
    <property type="entry name" value="DUF6383"/>
    <property type="match status" value="1"/>
</dbReference>
<reference evidence="3 4" key="1">
    <citation type="journal article" date="2019" name="Nat. Med.">
        <title>A library of human gut bacterial isolates paired with longitudinal multiomics data enables mechanistic microbiome research.</title>
        <authorList>
            <person name="Poyet M."/>
            <person name="Groussin M."/>
            <person name="Gibbons S.M."/>
            <person name="Avila-Pacheco J."/>
            <person name="Jiang X."/>
            <person name="Kearney S.M."/>
            <person name="Perrotta A.R."/>
            <person name="Berdy B."/>
            <person name="Zhao S."/>
            <person name="Lieberman T.D."/>
            <person name="Swanson P.K."/>
            <person name="Smith M."/>
            <person name="Roesemann S."/>
            <person name="Alexander J.E."/>
            <person name="Rich S.A."/>
            <person name="Livny J."/>
            <person name="Vlamakis H."/>
            <person name="Clish C."/>
            <person name="Bullock K."/>
            <person name="Deik A."/>
            <person name="Scott J."/>
            <person name="Pierce K.A."/>
            <person name="Xavier R.J."/>
            <person name="Alm E.J."/>
        </authorList>
    </citation>
    <scope>NUCLEOTIDE SEQUENCE [LARGE SCALE GENOMIC DNA]</scope>
    <source>
        <strain evidence="3 4">BIOML-A25</strain>
    </source>
</reference>
<dbReference type="Proteomes" id="UP000437446">
    <property type="component" value="Unassembled WGS sequence"/>
</dbReference>
<proteinExistence type="predicted"/>
<dbReference type="EMBL" id="WNCR01000001">
    <property type="protein sequence ID" value="MTU28305.1"/>
    <property type="molecule type" value="Genomic_DNA"/>
</dbReference>
<sequence>MNKKFSTLLCASLLFSSAFSAVNAGNIRGYAQGSDAAAILKLDKAALSGVYQLRVGTKGQDGVLAIKDGKYVIQKTAAITDLQSSLWCITITEEGQGKEPIYDFVNKATGEFLAVSEADVQDLVLGKETSISGGLSVGETFGGWAFSSTYATDLEQEQPMFTYQEADHVLVLTNNRGQLQVKKVLAKEADKVSNAVKFTVFNAGTYVLSANEINAYLKDNKNVLTFTPDAKADVNPFTSNAFVAKPLNKGLASDHNFVYVTSKANEELYLKVDTAANSTGIGFLKFGWTDNIKNKVEGSLLDAQHQFLFSYKPSVDSLFIQVKEARYKNEKQPEKYWKDVTDVRKYGTLYADINQNDSEMDAVNEKCVPSKLFVKLQDFTTSLSVATIGERPINTKIGFGLKGCFVTSDKTSVDNGLYIIKNAKGQVLAAPIHKNAEGKNQYAIEWVTLDEQEPLHMPAYQWVITKTLNAEVSQPVSPVKIVNREFPNAKDWDNVQFRLNEDGEIYTLTTGADMLNNVTFVQIKDSAIIKDKKLGYKHIDSKDLLVNRYKFNYLNPFSMEYWIANGTGKDSLIYVKQDAGDYALVEGSTYEYGIDVDAALLKKIPGLAQLERTNYVIAKDEQDRLVEAYGSKYSMGVANYNTKMVVDTFFFKENNHYDGKDFYAIVESYYNRTAHATEIQNTGVTKKVGIADDGMSAGLKVQLLNETRTSAFTVEPSTTPLYRRFNNVALSESATDGRDSLRFFETIRKEYLMDENNSNLTDANVDYLGMWTADKATGLSFQIDTAWVNRGAGYIKPQYLISVAHNDFAGTPGKPCTEDGPHVDKDGNITDAEHCVHATPAIPGFERAKYLVSFQDSVDVYGQDKPYADIKGGYTRVGFVEGIRVADTLWILPAEFVALANDKISFDALEAYNDSVKNLASKSYWIKNRLDGDDHKNYTWSFRYVHPENAGNVTEEGVENQFLFESNNYDNKIIAPENAAWLKIQNGCVVLTDKSSTFSHAATGGDGALIFNVENKVDDQLATDNEEIATSEVTVIALQGAVRVANAEGKKVVITNILGQTVANTVITSSDATIAAPQGVVVVAVEGEEAVKAIVK</sequence>
<keyword evidence="1" id="KW-0732">Signal</keyword>
<protein>
    <recommendedName>
        <fullName evidence="2">DUF6383 domain-containing protein</fullName>
    </recommendedName>
</protein>
<evidence type="ECO:0000256" key="1">
    <source>
        <dbReference type="SAM" id="SignalP"/>
    </source>
</evidence>
<evidence type="ECO:0000313" key="4">
    <source>
        <dbReference type="Proteomes" id="UP000437446"/>
    </source>
</evidence>